<keyword evidence="3" id="KW-0479">Metal-binding</keyword>
<dbReference type="SUPFAM" id="SSF46458">
    <property type="entry name" value="Globin-like"/>
    <property type="match status" value="1"/>
</dbReference>
<protein>
    <submittedName>
        <fullName evidence="6">Hemoglobin-like protein</fullName>
    </submittedName>
</protein>
<sequence length="194" mass="22819">MSITRSESQTKSFDEDPSKACCCNKRAGAKMDKIHVCAERVDFIFPEVIFPSERVFKVAGEELLRKLVLKHHENLIKSQIFYLFPTDKAEMEKLVRRSADFVVEMCGGPSYYTASRGEPRMRSRHFSVTIDEKAREVWLACYKYALKEVNFPFSVLEEFWQWIESFSIRIINRRTTLEPPRRIPFAEIKNFFIS</sequence>
<evidence type="ECO:0000256" key="5">
    <source>
        <dbReference type="ARBA" id="ARBA00034496"/>
    </source>
</evidence>
<accession>A0ABN8XHY4</accession>
<evidence type="ECO:0000313" key="7">
    <source>
        <dbReference type="Proteomes" id="UP001161497"/>
    </source>
</evidence>
<dbReference type="InterPro" id="IPR009050">
    <property type="entry name" value="Globin-like_sf"/>
</dbReference>
<keyword evidence="1" id="KW-0813">Transport</keyword>
<dbReference type="InterPro" id="IPR001486">
    <property type="entry name" value="Hemoglobin_trunc"/>
</dbReference>
<evidence type="ECO:0000256" key="2">
    <source>
        <dbReference type="ARBA" id="ARBA00022617"/>
    </source>
</evidence>
<dbReference type="InterPro" id="IPR044203">
    <property type="entry name" value="GlbO/GLB3-like"/>
</dbReference>
<dbReference type="Pfam" id="PF01152">
    <property type="entry name" value="Bac_globin"/>
    <property type="match status" value="1"/>
</dbReference>
<reference evidence="6" key="1">
    <citation type="submission" date="2023-03" db="EMBL/GenBank/DDBJ databases">
        <authorList>
            <person name="Cremers G."/>
            <person name="Picone N."/>
        </authorList>
    </citation>
    <scope>NUCLEOTIDE SEQUENCE</scope>
    <source>
        <strain evidence="6">Sample_alias</strain>
    </source>
</reference>
<dbReference type="RefSeq" id="WP_009060911.1">
    <property type="nucleotide sequence ID" value="NZ_LXJS01000002.1"/>
</dbReference>
<name>A0ABN8XHY4_9BACT</name>
<dbReference type="Proteomes" id="UP001161497">
    <property type="component" value="Chromosome"/>
</dbReference>
<dbReference type="InterPro" id="IPR012292">
    <property type="entry name" value="Globin/Proto"/>
</dbReference>
<proteinExistence type="inferred from homology"/>
<dbReference type="PANTHER" id="PTHR47366">
    <property type="entry name" value="TWO-ON-TWO HEMOGLOBIN-3"/>
    <property type="match status" value="1"/>
</dbReference>
<comment type="similarity">
    <text evidence="5">Belongs to the truncated hemoglobin family. Group II subfamily.</text>
</comment>
<dbReference type="Gene3D" id="1.10.490.10">
    <property type="entry name" value="Globins"/>
    <property type="match status" value="1"/>
</dbReference>
<evidence type="ECO:0000256" key="1">
    <source>
        <dbReference type="ARBA" id="ARBA00022448"/>
    </source>
</evidence>
<organism evidence="6 7">
    <name type="scientific">Candidatus Methylacidiphilum fumarolicum</name>
    <dbReference type="NCBI Taxonomy" id="591154"/>
    <lineage>
        <taxon>Bacteria</taxon>
        <taxon>Pseudomonadati</taxon>
        <taxon>Verrucomicrobiota</taxon>
        <taxon>Methylacidiphilae</taxon>
        <taxon>Methylacidiphilales</taxon>
        <taxon>Methylacidiphilaceae</taxon>
        <taxon>Methylacidiphilum (ex Ratnadevi et al. 2023)</taxon>
    </lineage>
</organism>
<evidence type="ECO:0000256" key="3">
    <source>
        <dbReference type="ARBA" id="ARBA00022723"/>
    </source>
</evidence>
<dbReference type="PANTHER" id="PTHR47366:SF1">
    <property type="entry name" value="TWO-ON-TWO HEMOGLOBIN-3"/>
    <property type="match status" value="1"/>
</dbReference>
<dbReference type="EMBL" id="OX458932">
    <property type="protein sequence ID" value="CAI9085793.1"/>
    <property type="molecule type" value="Genomic_DNA"/>
</dbReference>
<keyword evidence="7" id="KW-1185">Reference proteome</keyword>
<dbReference type="CDD" id="cd14774">
    <property type="entry name" value="TrHb2_HGbIV-like_O"/>
    <property type="match status" value="1"/>
</dbReference>
<keyword evidence="2" id="KW-0349">Heme</keyword>
<gene>
    <name evidence="6" type="ORF">MFUM_1449</name>
</gene>
<evidence type="ECO:0000313" key="6">
    <source>
        <dbReference type="EMBL" id="CAI9085793.1"/>
    </source>
</evidence>
<evidence type="ECO:0000256" key="4">
    <source>
        <dbReference type="ARBA" id="ARBA00023004"/>
    </source>
</evidence>
<keyword evidence="4" id="KW-0408">Iron</keyword>